<dbReference type="GO" id="GO:0016020">
    <property type="term" value="C:membrane"/>
    <property type="evidence" value="ECO:0007669"/>
    <property type="project" value="UniProtKB-SubCell"/>
</dbReference>
<evidence type="ECO:0000256" key="1">
    <source>
        <dbReference type="ARBA" id="ARBA00004141"/>
    </source>
</evidence>
<dbReference type="OMA" id="GDPQRWC"/>
<sequence>MSDYCVLELTARPRTVPTWAPPPGGEWEHLVRRQRLDFPAALAASQLRHVAGISGHVQCCRCVIHLDGERSGIWVQTPFPGVPRGGAGCYGGCSPAALRAGPATLTGRMSEVRLPPLRALDDFVLGSARLAAPDPYDRQRWCHRVINNLLYYQTNYLMCFGFALALAGYVRPLHTLLSALVVTVALGVLVWAAETQAAMRRCRRSHPAACLAAVLAFGLLVLWAAGSACTFLLGVAGPVLLILVHASLRLRNLKNKIENKIESIGLKRTPMGLLLEALGQEQEAGS</sequence>
<reference evidence="6" key="2">
    <citation type="submission" date="2025-09" db="UniProtKB">
        <authorList>
            <consortium name="Ensembl"/>
        </authorList>
    </citation>
    <scope>IDENTIFICATION</scope>
</reference>
<dbReference type="PANTHER" id="PTHR12859:SF1">
    <property type="entry name" value="PRA1 FAMILY PROTEIN 2"/>
    <property type="match status" value="1"/>
</dbReference>
<name>A0A673VGU1_SURSU</name>
<dbReference type="InterPro" id="IPR004895">
    <property type="entry name" value="Prenylated_rab_accept_PRA1"/>
</dbReference>
<feature type="transmembrane region" description="Helical" evidence="5">
    <location>
        <begin position="231"/>
        <end position="250"/>
    </location>
</feature>
<evidence type="ECO:0000256" key="5">
    <source>
        <dbReference type="RuleBase" id="RU363107"/>
    </source>
</evidence>
<keyword evidence="4 5" id="KW-0472">Membrane</keyword>
<dbReference type="PANTHER" id="PTHR12859">
    <property type="entry name" value="PRA1 PROTEIN"/>
    <property type="match status" value="1"/>
</dbReference>
<proteinExistence type="inferred from homology"/>
<dbReference type="AlphaFoldDB" id="A0A673VGU1"/>
<comment type="similarity">
    <text evidence="5">Belongs to the PRA1 family.</text>
</comment>
<evidence type="ECO:0000313" key="7">
    <source>
        <dbReference type="Proteomes" id="UP000472268"/>
    </source>
</evidence>
<gene>
    <name evidence="6" type="primary">PRAF2</name>
</gene>
<dbReference type="Proteomes" id="UP000472268">
    <property type="component" value="Unplaced"/>
</dbReference>
<comment type="subcellular location">
    <subcellularLocation>
        <location evidence="1 5">Membrane</location>
        <topology evidence="1 5">Multi-pass membrane protein</topology>
    </subcellularLocation>
</comment>
<reference evidence="6" key="1">
    <citation type="submission" date="2025-08" db="UniProtKB">
        <authorList>
            <consortium name="Ensembl"/>
        </authorList>
    </citation>
    <scope>IDENTIFICATION</scope>
</reference>
<evidence type="ECO:0000256" key="4">
    <source>
        <dbReference type="ARBA" id="ARBA00023136"/>
    </source>
</evidence>
<feature type="transmembrane region" description="Helical" evidence="5">
    <location>
        <begin position="149"/>
        <end position="170"/>
    </location>
</feature>
<evidence type="ECO:0000256" key="3">
    <source>
        <dbReference type="ARBA" id="ARBA00022989"/>
    </source>
</evidence>
<keyword evidence="7" id="KW-1185">Reference proteome</keyword>
<protein>
    <recommendedName>
        <fullName evidence="5">PRA1 family protein</fullName>
    </recommendedName>
</protein>
<dbReference type="Pfam" id="PF03208">
    <property type="entry name" value="PRA1"/>
    <property type="match status" value="1"/>
</dbReference>
<feature type="transmembrane region" description="Helical" evidence="5">
    <location>
        <begin position="176"/>
        <end position="193"/>
    </location>
</feature>
<dbReference type="Ensembl" id="ENSSSUT00005041083.1">
    <property type="protein sequence ID" value="ENSSSUP00005036079.1"/>
    <property type="gene ID" value="ENSSSUG00005023089.1"/>
</dbReference>
<keyword evidence="2 5" id="KW-0812">Transmembrane</keyword>
<accession>A0A673VGU1</accession>
<keyword evidence="3 5" id="KW-1133">Transmembrane helix</keyword>
<feature type="transmembrane region" description="Helical" evidence="5">
    <location>
        <begin position="205"/>
        <end position="225"/>
    </location>
</feature>
<organism evidence="6 7">
    <name type="scientific">Suricata suricatta</name>
    <name type="common">Meerkat</name>
    <dbReference type="NCBI Taxonomy" id="37032"/>
    <lineage>
        <taxon>Eukaryota</taxon>
        <taxon>Metazoa</taxon>
        <taxon>Chordata</taxon>
        <taxon>Craniata</taxon>
        <taxon>Vertebrata</taxon>
        <taxon>Euteleostomi</taxon>
        <taxon>Mammalia</taxon>
        <taxon>Eutheria</taxon>
        <taxon>Laurasiatheria</taxon>
        <taxon>Carnivora</taxon>
        <taxon>Feliformia</taxon>
        <taxon>Herpestidae</taxon>
        <taxon>Suricata</taxon>
    </lineage>
</organism>
<evidence type="ECO:0000256" key="2">
    <source>
        <dbReference type="ARBA" id="ARBA00022692"/>
    </source>
</evidence>
<evidence type="ECO:0000313" key="6">
    <source>
        <dbReference type="Ensembl" id="ENSSSUP00005036079.1"/>
    </source>
</evidence>